<dbReference type="EMBL" id="JBHSPB010000012">
    <property type="protein sequence ID" value="MFC5722665.1"/>
    <property type="molecule type" value="Genomic_DNA"/>
</dbReference>
<keyword evidence="2" id="KW-0812">Transmembrane</keyword>
<feature type="compositionally biased region" description="Low complexity" evidence="1">
    <location>
        <begin position="264"/>
        <end position="282"/>
    </location>
</feature>
<evidence type="ECO:0000256" key="2">
    <source>
        <dbReference type="SAM" id="Phobius"/>
    </source>
</evidence>
<feature type="compositionally biased region" description="Low complexity" evidence="1">
    <location>
        <begin position="216"/>
        <end position="226"/>
    </location>
</feature>
<feature type="transmembrane region" description="Helical" evidence="2">
    <location>
        <begin position="20"/>
        <end position="45"/>
    </location>
</feature>
<protein>
    <submittedName>
        <fullName evidence="3">Type VI secretion protein</fullName>
    </submittedName>
</protein>
<dbReference type="InterPro" id="IPR027417">
    <property type="entry name" value="P-loop_NTPase"/>
</dbReference>
<evidence type="ECO:0000313" key="3">
    <source>
        <dbReference type="EMBL" id="MFC5722665.1"/>
    </source>
</evidence>
<evidence type="ECO:0000256" key="1">
    <source>
        <dbReference type="SAM" id="MobiDB-lite"/>
    </source>
</evidence>
<proteinExistence type="predicted"/>
<dbReference type="SUPFAM" id="SSF52540">
    <property type="entry name" value="P-loop containing nucleoside triphosphate hydrolases"/>
    <property type="match status" value="1"/>
</dbReference>
<gene>
    <name evidence="3" type="ORF">ACFP1Z_21065</name>
</gene>
<keyword evidence="4" id="KW-1185">Reference proteome</keyword>
<feature type="transmembrane region" description="Helical" evidence="2">
    <location>
        <begin position="90"/>
        <end position="114"/>
    </location>
</feature>
<name>A0ABW0Z7T7_9ACTN</name>
<comment type="caution">
    <text evidence="3">The sequence shown here is derived from an EMBL/GenBank/DDBJ whole genome shotgun (WGS) entry which is preliminary data.</text>
</comment>
<dbReference type="RefSeq" id="WP_390318271.1">
    <property type="nucleotide sequence ID" value="NZ_JBHSPB010000012.1"/>
</dbReference>
<reference evidence="4" key="1">
    <citation type="journal article" date="2019" name="Int. J. Syst. Evol. Microbiol.">
        <title>The Global Catalogue of Microorganisms (GCM) 10K type strain sequencing project: providing services to taxonomists for standard genome sequencing and annotation.</title>
        <authorList>
            <consortium name="The Broad Institute Genomics Platform"/>
            <consortium name="The Broad Institute Genome Sequencing Center for Infectious Disease"/>
            <person name="Wu L."/>
            <person name="Ma J."/>
        </authorList>
    </citation>
    <scope>NUCLEOTIDE SEQUENCE [LARGE SCALE GENOMIC DNA]</scope>
    <source>
        <strain evidence="4">CGMCC 4.7304</strain>
    </source>
</reference>
<accession>A0ABW0Z7T7</accession>
<dbReference type="Proteomes" id="UP001596083">
    <property type="component" value="Unassembled WGS sequence"/>
</dbReference>
<feature type="region of interest" description="Disordered" evidence="1">
    <location>
        <begin position="129"/>
        <end position="298"/>
    </location>
</feature>
<sequence length="620" mass="64228">MSGTRTGHGGTPQGGIPDGLLVSVIALLLGLTLLVWETTGLAALLDRGSWPHGVDLPHTPLALRHLVTDPGDIAAAWPAVPPERLSGYGLFWGLLVGQLLALIVLCVFVVGTVTRWRAVRTMARAEARSRAAAQGRPHNGPARPGGEALGTASTGIGAALPDDRGFAQPGSAGTGAPGGTPPPNRGALGHAAYRPVAPGTAGSAPLPPLPPEPDGTGHSTSGGSTTAPEREVGTPRHGADAPVPQPPALLPHAATSAPTTDQNRPSAAPTAGPRTGATTGPGNSPAPGNRLYPDAFSFVNTPDPNSMTAPPDLFYGPAPERRTLAARAVLEAAGPVLVTTSDPALWAETKNARAKLGPVHVFDPGHLLDTPDRLRWSPTAGCEARDTAALRAAALLAPVRPRSPLDSATADTAETLLRCWLHAAAVDGRPFRQVHRWAQGSSAHEPVRILRTHPKAAAGAAGELESSLTGHPERRDVAQELTARALTSLSTVHMRDACNPNRADSLAWESFIAEGGTLYVVGEAIEDPRTRPGAMPLLTALVSSVVERGRCMAGRSSAGRLDPPLTLVLDDVAAVAPVPALPDLLAQGADQGLPTLALMRSEEQALARWPHRTFTRRPVR</sequence>
<keyword evidence="2" id="KW-0472">Membrane</keyword>
<keyword evidence="2" id="KW-1133">Transmembrane helix</keyword>
<organism evidence="3 4">
    <name type="scientific">Streptomyces gamaensis</name>
    <dbReference type="NCBI Taxonomy" id="1763542"/>
    <lineage>
        <taxon>Bacteria</taxon>
        <taxon>Bacillati</taxon>
        <taxon>Actinomycetota</taxon>
        <taxon>Actinomycetes</taxon>
        <taxon>Kitasatosporales</taxon>
        <taxon>Streptomycetaceae</taxon>
        <taxon>Streptomyces</taxon>
    </lineage>
</organism>
<evidence type="ECO:0000313" key="4">
    <source>
        <dbReference type="Proteomes" id="UP001596083"/>
    </source>
</evidence>
<feature type="compositionally biased region" description="Basic and acidic residues" evidence="1">
    <location>
        <begin position="228"/>
        <end position="239"/>
    </location>
</feature>